<evidence type="ECO:0000256" key="4">
    <source>
        <dbReference type="ARBA" id="ARBA00022806"/>
    </source>
</evidence>
<keyword evidence="7 9" id="KW-0805">Transcription regulation</keyword>
<keyword evidence="3 9" id="KW-0378">Hydrolase</keyword>
<evidence type="ECO:0000256" key="1">
    <source>
        <dbReference type="ARBA" id="ARBA00022472"/>
    </source>
</evidence>
<dbReference type="InterPro" id="IPR011129">
    <property type="entry name" value="CSD"/>
</dbReference>
<dbReference type="RefSeq" id="WP_163235485.1">
    <property type="nucleotide sequence ID" value="NZ_CP048617.1"/>
</dbReference>
<evidence type="ECO:0000256" key="9">
    <source>
        <dbReference type="HAMAP-Rule" id="MF_01884"/>
    </source>
</evidence>
<dbReference type="KEGG" id="cazo:G3A45_10570"/>
<evidence type="ECO:0000256" key="11">
    <source>
        <dbReference type="PROSITE-ProRule" id="PRU01203"/>
    </source>
</evidence>
<dbReference type="EMBL" id="CP048617">
    <property type="protein sequence ID" value="QIB27691.1"/>
    <property type="molecule type" value="Genomic_DNA"/>
</dbReference>
<dbReference type="CDD" id="cd04459">
    <property type="entry name" value="Rho_CSD"/>
    <property type="match status" value="1"/>
</dbReference>
<keyword evidence="5 9" id="KW-0067">ATP-binding</keyword>
<dbReference type="PROSITE" id="PS51856">
    <property type="entry name" value="RHO_RNA_BD"/>
    <property type="match status" value="1"/>
</dbReference>
<dbReference type="GO" id="GO:0016787">
    <property type="term" value="F:hydrolase activity"/>
    <property type="evidence" value="ECO:0007669"/>
    <property type="project" value="UniProtKB-KW"/>
</dbReference>
<feature type="binding site" evidence="9">
    <location>
        <begin position="197"/>
        <end position="202"/>
    </location>
    <ligand>
        <name>ATP</name>
        <dbReference type="ChEBI" id="CHEBI:30616"/>
    </ligand>
</feature>
<evidence type="ECO:0000256" key="6">
    <source>
        <dbReference type="ARBA" id="ARBA00022884"/>
    </source>
</evidence>
<dbReference type="GO" id="GO:0008186">
    <property type="term" value="F:ATP-dependent activity, acting on RNA"/>
    <property type="evidence" value="ECO:0007669"/>
    <property type="project" value="UniProtKB-UniRule"/>
</dbReference>
<feature type="region of interest" description="Disordered" evidence="12">
    <location>
        <begin position="59"/>
        <end position="78"/>
    </location>
</feature>
<dbReference type="SUPFAM" id="SSF68912">
    <property type="entry name" value="Rho N-terminal domain-like"/>
    <property type="match status" value="1"/>
</dbReference>
<dbReference type="FunFam" id="3.40.50.300:FF:000072">
    <property type="entry name" value="Transcription termination factor Rho"/>
    <property type="match status" value="1"/>
</dbReference>
<dbReference type="PANTHER" id="PTHR46425:SF1">
    <property type="entry name" value="TRANSCRIPTION TERMINATION FACTOR RHO"/>
    <property type="match status" value="1"/>
</dbReference>
<dbReference type="PANTHER" id="PTHR46425">
    <property type="entry name" value="TRANSCRIPTION TERMINATION FACTOR RHO"/>
    <property type="match status" value="1"/>
</dbReference>
<keyword evidence="8 9" id="KW-0804">Transcription</keyword>
<dbReference type="Gene3D" id="3.40.50.300">
    <property type="entry name" value="P-loop containing nucleotide triphosphate hydrolases"/>
    <property type="match status" value="1"/>
</dbReference>
<dbReference type="InterPro" id="IPR004665">
    <property type="entry name" value="Term_rho"/>
</dbReference>
<evidence type="ECO:0000256" key="2">
    <source>
        <dbReference type="ARBA" id="ARBA00022741"/>
    </source>
</evidence>
<evidence type="ECO:0000256" key="5">
    <source>
        <dbReference type="ARBA" id="ARBA00022840"/>
    </source>
</evidence>
<protein>
    <recommendedName>
        <fullName evidence="9 10">Transcription termination factor Rho</fullName>
        <ecNumber evidence="9 10">3.6.4.-</ecNumber>
    </recommendedName>
    <alternativeName>
        <fullName evidence="9">ATP-dependent helicase Rho</fullName>
    </alternativeName>
</protein>
<dbReference type="InterPro" id="IPR011113">
    <property type="entry name" value="Rho_RNA-bd"/>
</dbReference>
<dbReference type="GO" id="GO:0005524">
    <property type="term" value="F:ATP binding"/>
    <property type="evidence" value="ECO:0007669"/>
    <property type="project" value="UniProtKB-UniRule"/>
</dbReference>
<dbReference type="SMART" id="SM00357">
    <property type="entry name" value="CSP"/>
    <property type="match status" value="1"/>
</dbReference>
<dbReference type="SUPFAM" id="SSF52540">
    <property type="entry name" value="P-loop containing nucleoside triphosphate hydrolases"/>
    <property type="match status" value="1"/>
</dbReference>
<feature type="binding site" evidence="9">
    <location>
        <begin position="209"/>
        <end position="214"/>
    </location>
    <ligand>
        <name>ATP</name>
        <dbReference type="ChEBI" id="CHEBI:30616"/>
    </ligand>
</feature>
<comment type="subunit">
    <text evidence="9">Homohexamer. The homohexamer assembles into an open ring structure.</text>
</comment>
<evidence type="ECO:0000313" key="14">
    <source>
        <dbReference type="EMBL" id="QIB27691.1"/>
    </source>
</evidence>
<dbReference type="GO" id="GO:0006353">
    <property type="term" value="P:DNA-templated transcription termination"/>
    <property type="evidence" value="ECO:0007669"/>
    <property type="project" value="UniProtKB-UniRule"/>
</dbReference>
<dbReference type="InterPro" id="IPR027417">
    <property type="entry name" value="P-loop_NTPase"/>
</dbReference>
<dbReference type="GO" id="GO:0003723">
    <property type="term" value="F:RNA binding"/>
    <property type="evidence" value="ECO:0007669"/>
    <property type="project" value="UniProtKB-UniRule"/>
</dbReference>
<dbReference type="Pfam" id="PF00006">
    <property type="entry name" value="ATP-synt_ab"/>
    <property type="match status" value="1"/>
</dbReference>
<dbReference type="InterPro" id="IPR041703">
    <property type="entry name" value="Rho_factor_ATP-bd"/>
</dbReference>
<feature type="domain" description="Rho RNA-BD" evidence="13">
    <location>
        <begin position="81"/>
        <end position="154"/>
    </location>
</feature>
<evidence type="ECO:0000256" key="10">
    <source>
        <dbReference type="NCBIfam" id="TIGR00767"/>
    </source>
</evidence>
<evidence type="ECO:0000313" key="15">
    <source>
        <dbReference type="Proteomes" id="UP000464452"/>
    </source>
</evidence>
<dbReference type="CDD" id="cd01128">
    <property type="entry name" value="rho_factor_C"/>
    <property type="match status" value="1"/>
</dbReference>
<dbReference type="SMART" id="SM00382">
    <property type="entry name" value="AAA"/>
    <property type="match status" value="1"/>
</dbReference>
<sequence length="450" mass="51064">MNSSDLNSKKIDELRRIAKEIGIKGYSKYKKAELIEKILEHYKNGKSAETKEAVAKLEEKERHKQELPERLSEEIERSDEISTAEGILEIHSDGYGFLRSENYLSGAEDIYVSPSQIRRFNLRTGDKIFGITRPPKSGEKYKALLYVKKVNGEDPETANNRPDFDTLTPIYPNERITLETTSRELSTRIIDLIAPIGKGQRGMIVAPPKAGKTILLKKIANSIAENYPDIEIIVLLIDERPEEVTDMQRSVKGDVVYSTFDEPPKHHIKVAEMVLERAKRLVEHGKDVVILLDSITRLARAYNLTIPPTGRTLSGGLDPGALHKPKRFFGAARNIENGGSLTILATALIETGSRMDDVIFEEFKGTGNMEIHLDRKLSEKRIFPAIDINKSGTRREDLLLNQKELETIWSIRKALSNYPTAEVIEKIINMLVLTKTNEEFIENMRNRIWD</sequence>
<dbReference type="Pfam" id="PF07497">
    <property type="entry name" value="Rho_RNA_bind"/>
    <property type="match status" value="1"/>
</dbReference>
<comment type="function">
    <text evidence="9">Facilitates transcription termination by a mechanism that involves Rho binding to the nascent RNA, activation of Rho's RNA-dependent ATPase activity, and release of the mRNA from the DNA template.</text>
</comment>
<dbReference type="InterPro" id="IPR011112">
    <property type="entry name" value="Rho-like_N"/>
</dbReference>
<dbReference type="Proteomes" id="UP000464452">
    <property type="component" value="Chromosome"/>
</dbReference>
<feature type="binding site" evidence="9">
    <location>
        <position position="240"/>
    </location>
    <ligand>
        <name>ATP</name>
        <dbReference type="ChEBI" id="CHEBI:30616"/>
    </ligand>
</feature>
<dbReference type="NCBIfam" id="TIGR00767">
    <property type="entry name" value="rho"/>
    <property type="match status" value="1"/>
</dbReference>
<dbReference type="InterPro" id="IPR012340">
    <property type="entry name" value="NA-bd_OB-fold"/>
</dbReference>
<accession>A0A6P1YEP1</accession>
<dbReference type="HAMAP" id="MF_01884">
    <property type="entry name" value="Rho"/>
    <property type="match status" value="1"/>
</dbReference>
<keyword evidence="1 9" id="KW-0806">Transcription termination</keyword>
<gene>
    <name evidence="9" type="primary">rho</name>
    <name evidence="14" type="ORF">G3A45_10570</name>
</gene>
<dbReference type="Gene3D" id="1.10.720.10">
    <property type="match status" value="1"/>
</dbReference>
<evidence type="ECO:0000256" key="3">
    <source>
        <dbReference type="ARBA" id="ARBA00022801"/>
    </source>
</evidence>
<dbReference type="SUPFAM" id="SSF50249">
    <property type="entry name" value="Nucleic acid-binding proteins"/>
    <property type="match status" value="1"/>
</dbReference>
<dbReference type="SMART" id="SM00959">
    <property type="entry name" value="Rho_N"/>
    <property type="match status" value="1"/>
</dbReference>
<dbReference type="GO" id="GO:0004386">
    <property type="term" value="F:helicase activity"/>
    <property type="evidence" value="ECO:0007669"/>
    <property type="project" value="UniProtKB-UniRule"/>
</dbReference>
<comment type="similarity">
    <text evidence="9 11">Belongs to the Rho family.</text>
</comment>
<evidence type="ECO:0000256" key="8">
    <source>
        <dbReference type="ARBA" id="ARBA00023163"/>
    </source>
</evidence>
<evidence type="ECO:0000259" key="13">
    <source>
        <dbReference type="PROSITE" id="PS51856"/>
    </source>
</evidence>
<keyword evidence="2 9" id="KW-0547">Nucleotide-binding</keyword>
<keyword evidence="6 9" id="KW-0694">RNA-binding</keyword>
<dbReference type="InterPro" id="IPR036269">
    <property type="entry name" value="Rho_N_sf"/>
</dbReference>
<proteinExistence type="inferred from homology"/>
<dbReference type="NCBIfam" id="NF006886">
    <property type="entry name" value="PRK09376.1"/>
    <property type="match status" value="1"/>
</dbReference>
<evidence type="ECO:0000256" key="12">
    <source>
        <dbReference type="SAM" id="MobiDB-lite"/>
    </source>
</evidence>
<evidence type="ECO:0000256" key="7">
    <source>
        <dbReference type="ARBA" id="ARBA00023015"/>
    </source>
</evidence>
<organism evidence="14 15">
    <name type="scientific">Caloranaerobacter azorensis</name>
    <dbReference type="NCBI Taxonomy" id="116090"/>
    <lineage>
        <taxon>Bacteria</taxon>
        <taxon>Bacillati</taxon>
        <taxon>Bacillota</taxon>
        <taxon>Tissierellia</taxon>
        <taxon>Tissierellales</taxon>
        <taxon>Thermohalobacteraceae</taxon>
        <taxon>Caloranaerobacter</taxon>
    </lineage>
</organism>
<dbReference type="EC" id="3.6.4.-" evidence="9 10"/>
<name>A0A6P1YEP1_9FIRM</name>
<comment type="caution">
    <text evidence="9">Lacks conserved residue(s) required for the propagation of feature annotation.</text>
</comment>
<reference evidence="14 15" key="1">
    <citation type="submission" date="2020-02" db="EMBL/GenBank/DDBJ databases">
        <title>Thermophilic hydrogen producing bacteria, Caloranaerobacter azorensis.</title>
        <authorList>
            <person name="Baek K."/>
        </authorList>
    </citation>
    <scope>NUCLEOTIDE SEQUENCE [LARGE SCALE GENOMIC DNA]</scope>
    <source>
        <strain evidence="14 15">T3-1</strain>
    </source>
</reference>
<dbReference type="InterPro" id="IPR000194">
    <property type="entry name" value="ATPase_F1/V1/A1_a/bsu_nucl-bd"/>
</dbReference>
<dbReference type="AlphaFoldDB" id="A0A6P1YEP1"/>
<dbReference type="Pfam" id="PF07498">
    <property type="entry name" value="Rho_N"/>
    <property type="match status" value="1"/>
</dbReference>
<keyword evidence="4 9" id="KW-0347">Helicase</keyword>
<dbReference type="Gene3D" id="2.40.50.140">
    <property type="entry name" value="Nucleic acid-binding proteins"/>
    <property type="match status" value="1"/>
</dbReference>
<dbReference type="InterPro" id="IPR003593">
    <property type="entry name" value="AAA+_ATPase"/>
</dbReference>